<reference evidence="1" key="1">
    <citation type="submission" date="2023-10" db="EMBL/GenBank/DDBJ databases">
        <title>Genome assembly of Pristionchus species.</title>
        <authorList>
            <person name="Yoshida K."/>
            <person name="Sommer R.J."/>
        </authorList>
    </citation>
    <scope>NUCLEOTIDE SEQUENCE</scope>
    <source>
        <strain evidence="1">RS5133</strain>
    </source>
</reference>
<dbReference type="AlphaFoldDB" id="A0AAV5WNJ3"/>
<proteinExistence type="predicted"/>
<evidence type="ECO:0000313" key="2">
    <source>
        <dbReference type="Proteomes" id="UP001432322"/>
    </source>
</evidence>
<dbReference type="Proteomes" id="UP001432322">
    <property type="component" value="Unassembled WGS sequence"/>
</dbReference>
<organism evidence="1 2">
    <name type="scientific">Pristionchus fissidentatus</name>
    <dbReference type="NCBI Taxonomy" id="1538716"/>
    <lineage>
        <taxon>Eukaryota</taxon>
        <taxon>Metazoa</taxon>
        <taxon>Ecdysozoa</taxon>
        <taxon>Nematoda</taxon>
        <taxon>Chromadorea</taxon>
        <taxon>Rhabditida</taxon>
        <taxon>Rhabditina</taxon>
        <taxon>Diplogasteromorpha</taxon>
        <taxon>Diplogasteroidea</taxon>
        <taxon>Neodiplogasteridae</taxon>
        <taxon>Pristionchus</taxon>
    </lineage>
</organism>
<dbReference type="EMBL" id="BTSY01000006">
    <property type="protein sequence ID" value="GMT31843.1"/>
    <property type="molecule type" value="Genomic_DNA"/>
</dbReference>
<gene>
    <name evidence="1" type="ORF">PFISCL1PPCAC_23140</name>
</gene>
<accession>A0AAV5WNJ3</accession>
<evidence type="ECO:0000313" key="1">
    <source>
        <dbReference type="EMBL" id="GMT31843.1"/>
    </source>
</evidence>
<name>A0AAV5WNJ3_9BILA</name>
<sequence length="95" mass="10564">GRILSAFRPAQTFLYSLSIENLTSIIAKLGEVPAMSVVDLRSDDESQFAPGISEILLEVFAKSCWYLDLGACSMISMPDIDLIIEKPIYFFARVD</sequence>
<comment type="caution">
    <text evidence="1">The sequence shown here is derived from an EMBL/GenBank/DDBJ whole genome shotgun (WGS) entry which is preliminary data.</text>
</comment>
<protein>
    <submittedName>
        <fullName evidence="1">Uncharacterized protein</fullName>
    </submittedName>
</protein>
<keyword evidence="2" id="KW-1185">Reference proteome</keyword>
<feature type="non-terminal residue" evidence="1">
    <location>
        <position position="95"/>
    </location>
</feature>
<feature type="non-terminal residue" evidence="1">
    <location>
        <position position="1"/>
    </location>
</feature>